<dbReference type="OrthoDB" id="9766750at2"/>
<feature type="signal peptide" evidence="1">
    <location>
        <begin position="1"/>
        <end position="21"/>
    </location>
</feature>
<keyword evidence="3" id="KW-1185">Reference proteome</keyword>
<organism evidence="2 3">
    <name type="scientific">Sandaracinomonas limnophila</name>
    <dbReference type="NCBI Taxonomy" id="1862386"/>
    <lineage>
        <taxon>Bacteria</taxon>
        <taxon>Pseudomonadati</taxon>
        <taxon>Bacteroidota</taxon>
        <taxon>Cytophagia</taxon>
        <taxon>Cytophagales</taxon>
        <taxon>Flectobacillaceae</taxon>
        <taxon>Sandaracinomonas</taxon>
    </lineage>
</organism>
<reference evidence="2 3" key="1">
    <citation type="submission" date="2019-01" db="EMBL/GenBank/DDBJ databases">
        <authorList>
            <person name="Chen W.-M."/>
        </authorList>
    </citation>
    <scope>NUCLEOTIDE SEQUENCE [LARGE SCALE GENOMIC DNA]</scope>
    <source>
        <strain evidence="2 3">FSY-15</strain>
    </source>
</reference>
<sequence>MKNTFLSLFFFFALYSLYAQNSGQEMDVDDAFTNTYQYLINNPIPLNTCTLEELSQIPFLSPIQINAFFAYRKEQKYLLHIFELQVIPEFDIGTCRKLQSLVFVNINDSGKFKIAPNFILSRFETTLENPIGFTENGKSSHYLGDKLKEFIKIKNNQNPKIHYGLILQKDAGETQLNDFTSAYLEINPKKIFQKIIFGDYSIQWGQGLVQAGGFSLGKNYESIKSTQKFHLGGLPYSSSSEANFNRGIYFHKIIFDFLALQGFLSRKKLDGKLYKIGDQEGFKSIDLDGYHRNLSEITNQSSIEEIKYGLSVQFLQSQRSSFHLNYVNTNYDLPKIPSGIDYKKMEWTGRQMDLWSISNTFYLRNIRWSSEIAFQSSKGISLIQGFALSISKKQDASILFRKFASGFYNPDGNALGENTNNENEYGLFIGHQFQITKRKRLSSYFDFFYFPNSKYQVSQDKTFGWEFLNRYQLEKKNTFKFFQQIKWTFKQENASDYKLTNNLQNVHDIQESVDFQRTILKKIQFHNRISLHYLHKDELDFLGFMILQDLGYLWRKLEFKSRIAYIQTPSYDTRLYAFEPGLPYSFSLFSYFGKCIRNTICLEYPIHKNFQLSFKIARTSYFDRETVGSGTDQINQNHKTDLSFQLVYKL</sequence>
<comment type="caution">
    <text evidence="2">The sequence shown here is derived from an EMBL/GenBank/DDBJ whole genome shotgun (WGS) entry which is preliminary data.</text>
</comment>
<evidence type="ECO:0000313" key="2">
    <source>
        <dbReference type="EMBL" id="RVU24809.1"/>
    </source>
</evidence>
<dbReference type="AlphaFoldDB" id="A0A437PRE5"/>
<keyword evidence="1" id="KW-0732">Signal</keyword>
<dbReference type="RefSeq" id="WP_127803869.1">
    <property type="nucleotide sequence ID" value="NZ_SACY01000003.1"/>
</dbReference>
<dbReference type="EMBL" id="SACY01000003">
    <property type="protein sequence ID" value="RVU24809.1"/>
    <property type="molecule type" value="Genomic_DNA"/>
</dbReference>
<feature type="chain" id="PRO_5019215992" description="Helix-hairpin-helix domain-containing protein" evidence="1">
    <location>
        <begin position="22"/>
        <end position="650"/>
    </location>
</feature>
<proteinExistence type="predicted"/>
<dbReference type="Proteomes" id="UP000282832">
    <property type="component" value="Unassembled WGS sequence"/>
</dbReference>
<dbReference type="InterPro" id="IPR010994">
    <property type="entry name" value="RuvA_2-like"/>
</dbReference>
<accession>A0A437PRE5</accession>
<evidence type="ECO:0000313" key="3">
    <source>
        <dbReference type="Proteomes" id="UP000282832"/>
    </source>
</evidence>
<evidence type="ECO:0008006" key="4">
    <source>
        <dbReference type="Google" id="ProtNLM"/>
    </source>
</evidence>
<dbReference type="SUPFAM" id="SSF47781">
    <property type="entry name" value="RuvA domain 2-like"/>
    <property type="match status" value="1"/>
</dbReference>
<name>A0A437PRE5_9BACT</name>
<protein>
    <recommendedName>
        <fullName evidence="4">Helix-hairpin-helix domain-containing protein</fullName>
    </recommendedName>
</protein>
<evidence type="ECO:0000256" key="1">
    <source>
        <dbReference type="SAM" id="SignalP"/>
    </source>
</evidence>
<gene>
    <name evidence="2" type="ORF">EOJ36_07305</name>
</gene>